<organism evidence="2 3">
    <name type="scientific">Roseovarius aquimarinus</name>
    <dbReference type="NCBI Taxonomy" id="1229156"/>
    <lineage>
        <taxon>Bacteria</taxon>
        <taxon>Pseudomonadati</taxon>
        <taxon>Pseudomonadota</taxon>
        <taxon>Alphaproteobacteria</taxon>
        <taxon>Rhodobacterales</taxon>
        <taxon>Roseobacteraceae</taxon>
        <taxon>Roseovarius</taxon>
    </lineage>
</organism>
<feature type="transmembrane region" description="Helical" evidence="1">
    <location>
        <begin position="154"/>
        <end position="173"/>
    </location>
</feature>
<keyword evidence="1" id="KW-0812">Transmembrane</keyword>
<keyword evidence="1" id="KW-0472">Membrane</keyword>
<dbReference type="PIRSF" id="PIRSF038991">
    <property type="entry name" value="Protein_AbrB"/>
    <property type="match status" value="1"/>
</dbReference>
<sequence length="352" mass="36353">MTVLARLAVTLALLGYAGAAGVIAQLAGTPLPFMLGPLIAVALLVCTRAGRIIPDGYGFPQWVRIAFISIIGLMIGAQVTPALFENAPRLMLSLGALTAFVVIALGGNYLLFRRLGGYDRPTAFFSAAPGGLYESIALGEAAGADLPRLMTQQFLRIVFVVSVLPIAVSLHLGQPVGSAAGVSMAHGPVPWSALPWLLLAGIAGWLMGRALRLPAPQLTGPLAVAAALNLAGLVHLDVPTWLVNLAQVVIGTALGMRFAGIGRGMLLKGAALAGVSGAFMLVLAGVFALLLMPHMGEGFDTLLISYAPGGVTEMGLIALSLAANPAFVTMHHILRILLTVVAISALGRRLRA</sequence>
<dbReference type="Proteomes" id="UP001607157">
    <property type="component" value="Unassembled WGS sequence"/>
</dbReference>
<proteinExistence type="predicted"/>
<dbReference type="InterPro" id="IPR017516">
    <property type="entry name" value="AbrB_dup"/>
</dbReference>
<feature type="transmembrane region" description="Helical" evidence="1">
    <location>
        <begin position="193"/>
        <end position="211"/>
    </location>
</feature>
<dbReference type="RefSeq" id="WP_377169089.1">
    <property type="nucleotide sequence ID" value="NZ_JBHTJC010000001.1"/>
</dbReference>
<dbReference type="PANTHER" id="PTHR38457">
    <property type="entry name" value="REGULATOR ABRB-RELATED"/>
    <property type="match status" value="1"/>
</dbReference>
<comment type="caution">
    <text evidence="2">The sequence shown here is derived from an EMBL/GenBank/DDBJ whole genome shotgun (WGS) entry which is preliminary data.</text>
</comment>
<evidence type="ECO:0000313" key="3">
    <source>
        <dbReference type="Proteomes" id="UP001607157"/>
    </source>
</evidence>
<feature type="transmembrane region" description="Helical" evidence="1">
    <location>
        <begin position="271"/>
        <end position="292"/>
    </location>
</feature>
<keyword evidence="3" id="KW-1185">Reference proteome</keyword>
<accession>A0ABW7I3G6</accession>
<keyword evidence="1" id="KW-1133">Transmembrane helix</keyword>
<dbReference type="Pfam" id="PF05145">
    <property type="entry name" value="AbrB"/>
    <property type="match status" value="1"/>
</dbReference>
<protein>
    <submittedName>
        <fullName evidence="2">AbrB family transcriptional regulator</fullName>
    </submittedName>
</protein>
<feature type="transmembrane region" description="Helical" evidence="1">
    <location>
        <begin position="62"/>
        <end position="84"/>
    </location>
</feature>
<gene>
    <name evidence="2" type="ORF">ACGRVM_02310</name>
</gene>
<dbReference type="EMBL" id="JBIHMM010000001">
    <property type="protein sequence ID" value="MFH0252712.1"/>
    <property type="molecule type" value="Genomic_DNA"/>
</dbReference>
<dbReference type="NCBIfam" id="TIGR03082">
    <property type="entry name" value="Gneg_AbrB_dup"/>
    <property type="match status" value="2"/>
</dbReference>
<feature type="transmembrane region" description="Helical" evidence="1">
    <location>
        <begin position="218"/>
        <end position="235"/>
    </location>
</feature>
<reference evidence="2 3" key="1">
    <citation type="submission" date="2024-10" db="EMBL/GenBank/DDBJ databases">
        <authorList>
            <person name="Yang X.-N."/>
        </authorList>
    </citation>
    <scope>NUCLEOTIDE SEQUENCE [LARGE SCALE GENOMIC DNA]</scope>
    <source>
        <strain evidence="2 3">CAU 1059</strain>
    </source>
</reference>
<feature type="transmembrane region" description="Helical" evidence="1">
    <location>
        <begin position="241"/>
        <end position="259"/>
    </location>
</feature>
<dbReference type="InterPro" id="IPR007820">
    <property type="entry name" value="AbrB_fam"/>
</dbReference>
<feature type="transmembrane region" description="Helical" evidence="1">
    <location>
        <begin position="90"/>
        <end position="112"/>
    </location>
</feature>
<dbReference type="PANTHER" id="PTHR38457:SF1">
    <property type="entry name" value="REGULATOR ABRB-RELATED"/>
    <property type="match status" value="1"/>
</dbReference>
<feature type="transmembrane region" description="Helical" evidence="1">
    <location>
        <begin position="29"/>
        <end position="50"/>
    </location>
</feature>
<name>A0ABW7I3G6_9RHOB</name>
<evidence type="ECO:0000256" key="1">
    <source>
        <dbReference type="SAM" id="Phobius"/>
    </source>
</evidence>
<evidence type="ECO:0000313" key="2">
    <source>
        <dbReference type="EMBL" id="MFH0252712.1"/>
    </source>
</evidence>